<sequence>MLKYEVHGTGAPLVLVHGITHRRQAWYPVLEHLTDHRTVVLFDLPGHGESHDLVVRDGDVQGTLRTELVAMLDQLGLERPHIAGNSLGGRIALEAAADDLVASATVLSPAAYWHNALDFAYIRFVFWCLTTSARALAPVVPTLARSAWARRMMGVVVSAHPDRIPADEFVADLNGMRRAVPAMKKIFPAAEVFHREIPADIPVTVAWAARDRILLPYQARIAERRLPPSPPHPTVGVRPCADGRQPRTRRTRTTRGQRPRPAGRGLVARAVNWGLAWRLHSAPRVLE</sequence>
<reference evidence="3 4" key="1">
    <citation type="journal article" date="2019" name="Emerg. Microbes Infect.">
        <title>Comprehensive subspecies identification of 175 nontuberculous mycobacteria species based on 7547 genomic profiles.</title>
        <authorList>
            <person name="Matsumoto Y."/>
            <person name="Kinjo T."/>
            <person name="Motooka D."/>
            <person name="Nabeya D."/>
            <person name="Jung N."/>
            <person name="Uechi K."/>
            <person name="Horii T."/>
            <person name="Iida T."/>
            <person name="Fujita J."/>
            <person name="Nakamura S."/>
        </authorList>
    </citation>
    <scope>NUCLEOTIDE SEQUENCE [LARGE SCALE GENOMIC DNA]</scope>
    <source>
        <strain evidence="3 4">JCM 30723</strain>
    </source>
</reference>
<dbReference type="PANTHER" id="PTHR43194">
    <property type="entry name" value="HYDROLASE ALPHA/BETA FOLD FAMILY"/>
    <property type="match status" value="1"/>
</dbReference>
<accession>A0A7I9Y8M5</accession>
<feature type="domain" description="AB hydrolase-1" evidence="2">
    <location>
        <begin position="12"/>
        <end position="226"/>
    </location>
</feature>
<evidence type="ECO:0000259" key="2">
    <source>
        <dbReference type="Pfam" id="PF00561"/>
    </source>
</evidence>
<dbReference type="EMBL" id="BLKY01000001">
    <property type="protein sequence ID" value="GFG85031.1"/>
    <property type="molecule type" value="Genomic_DNA"/>
</dbReference>
<dbReference type="RefSeq" id="WP_163762326.1">
    <property type="nucleotide sequence ID" value="NZ_BLKY01000001.1"/>
</dbReference>
<dbReference type="Gene3D" id="3.40.50.1820">
    <property type="entry name" value="alpha/beta hydrolase"/>
    <property type="match status" value="1"/>
</dbReference>
<comment type="caution">
    <text evidence="3">The sequence shown here is derived from an EMBL/GenBank/DDBJ whole genome shotgun (WGS) entry which is preliminary data.</text>
</comment>
<evidence type="ECO:0000313" key="3">
    <source>
        <dbReference type="EMBL" id="GFG85031.1"/>
    </source>
</evidence>
<organism evidence="3 4">
    <name type="scientific">Mycolicibacter algericus</name>
    <name type="common">Mycobacterium algericum</name>
    <dbReference type="NCBI Taxonomy" id="1288388"/>
    <lineage>
        <taxon>Bacteria</taxon>
        <taxon>Bacillati</taxon>
        <taxon>Actinomycetota</taxon>
        <taxon>Actinomycetes</taxon>
        <taxon>Mycobacteriales</taxon>
        <taxon>Mycobacteriaceae</taxon>
        <taxon>Mycolicibacter</taxon>
    </lineage>
</organism>
<name>A0A7I9Y8M5_MYCAL</name>
<proteinExistence type="predicted"/>
<dbReference type="Pfam" id="PF00561">
    <property type="entry name" value="Abhydrolase_1"/>
    <property type="match status" value="1"/>
</dbReference>
<protein>
    <recommendedName>
        <fullName evidence="2">AB hydrolase-1 domain-containing protein</fullName>
    </recommendedName>
</protein>
<gene>
    <name evidence="3" type="ORF">MALGJ_17070</name>
</gene>
<dbReference type="PANTHER" id="PTHR43194:SF2">
    <property type="entry name" value="PEROXISOMAL MEMBRANE PROTEIN LPX1"/>
    <property type="match status" value="1"/>
</dbReference>
<evidence type="ECO:0000313" key="4">
    <source>
        <dbReference type="Proteomes" id="UP000465305"/>
    </source>
</evidence>
<dbReference type="Proteomes" id="UP000465305">
    <property type="component" value="Unassembled WGS sequence"/>
</dbReference>
<feature type="compositionally biased region" description="Basic residues" evidence="1">
    <location>
        <begin position="246"/>
        <end position="258"/>
    </location>
</feature>
<feature type="region of interest" description="Disordered" evidence="1">
    <location>
        <begin position="225"/>
        <end position="263"/>
    </location>
</feature>
<dbReference type="GO" id="GO:0003824">
    <property type="term" value="F:catalytic activity"/>
    <property type="evidence" value="ECO:0007669"/>
    <property type="project" value="UniProtKB-ARBA"/>
</dbReference>
<dbReference type="InterPro" id="IPR029058">
    <property type="entry name" value="AB_hydrolase_fold"/>
</dbReference>
<dbReference type="SUPFAM" id="SSF53474">
    <property type="entry name" value="alpha/beta-Hydrolases"/>
    <property type="match status" value="1"/>
</dbReference>
<dbReference type="InterPro" id="IPR000073">
    <property type="entry name" value="AB_hydrolase_1"/>
</dbReference>
<evidence type="ECO:0000256" key="1">
    <source>
        <dbReference type="SAM" id="MobiDB-lite"/>
    </source>
</evidence>
<dbReference type="InterPro" id="IPR050228">
    <property type="entry name" value="Carboxylesterase_BioH"/>
</dbReference>
<dbReference type="AlphaFoldDB" id="A0A7I9Y8M5"/>